<gene>
    <name evidence="3" type="ORF">HNR02_006260</name>
</gene>
<organism evidence="3 4">
    <name type="scientific">Amycolatopsis endophytica</name>
    <dbReference type="NCBI Taxonomy" id="860233"/>
    <lineage>
        <taxon>Bacteria</taxon>
        <taxon>Bacillati</taxon>
        <taxon>Actinomycetota</taxon>
        <taxon>Actinomycetes</taxon>
        <taxon>Pseudonocardiales</taxon>
        <taxon>Pseudonocardiaceae</taxon>
        <taxon>Amycolatopsis</taxon>
    </lineage>
</organism>
<sequence>MSTPIVILIVVLAIVVIAGIALLARARYRRRRLQERFGPEYDRAVEGNQSKTAAEKDLAAREKRHSKLDIRPLSDSARQRYRQQWSLVQQQFVDRPGAAILDADRVLTALMAERGYPTEGYEQQHRDLSVEHGRTLDHYRSAHEITQGHQKTEASTEDLRRAMVHYRQVFEDLLGEADAPGTTAEGDRHHAR</sequence>
<evidence type="ECO:0000313" key="3">
    <source>
        <dbReference type="EMBL" id="NYI92885.1"/>
    </source>
</evidence>
<evidence type="ECO:0008006" key="5">
    <source>
        <dbReference type="Google" id="ProtNLM"/>
    </source>
</evidence>
<dbReference type="AlphaFoldDB" id="A0A853BDP0"/>
<dbReference type="EMBL" id="JACCFK010000002">
    <property type="protein sequence ID" value="NYI92885.1"/>
    <property type="molecule type" value="Genomic_DNA"/>
</dbReference>
<feature type="transmembrane region" description="Helical" evidence="2">
    <location>
        <begin position="6"/>
        <end position="24"/>
    </location>
</feature>
<proteinExistence type="predicted"/>
<keyword evidence="2" id="KW-1133">Transmembrane helix</keyword>
<feature type="compositionally biased region" description="Basic and acidic residues" evidence="1">
    <location>
        <begin position="53"/>
        <end position="64"/>
    </location>
</feature>
<evidence type="ECO:0000313" key="4">
    <source>
        <dbReference type="Proteomes" id="UP000549616"/>
    </source>
</evidence>
<accession>A0A853BDP0</accession>
<evidence type="ECO:0000256" key="1">
    <source>
        <dbReference type="SAM" id="MobiDB-lite"/>
    </source>
</evidence>
<dbReference type="Proteomes" id="UP000549616">
    <property type="component" value="Unassembled WGS sequence"/>
</dbReference>
<name>A0A853BDP0_9PSEU</name>
<feature type="region of interest" description="Disordered" evidence="1">
    <location>
        <begin position="44"/>
        <end position="64"/>
    </location>
</feature>
<comment type="caution">
    <text evidence="3">The sequence shown here is derived from an EMBL/GenBank/DDBJ whole genome shotgun (WGS) entry which is preliminary data.</text>
</comment>
<protein>
    <recommendedName>
        <fullName evidence="5">Secreted protein</fullName>
    </recommendedName>
</protein>
<keyword evidence="2" id="KW-0812">Transmembrane</keyword>
<dbReference type="RefSeq" id="WP_179777155.1">
    <property type="nucleotide sequence ID" value="NZ_JACCFK010000002.1"/>
</dbReference>
<reference evidence="3 4" key="1">
    <citation type="submission" date="2020-07" db="EMBL/GenBank/DDBJ databases">
        <title>Sequencing the genomes of 1000 actinobacteria strains.</title>
        <authorList>
            <person name="Klenk H.-P."/>
        </authorList>
    </citation>
    <scope>NUCLEOTIDE SEQUENCE [LARGE SCALE GENOMIC DNA]</scope>
    <source>
        <strain evidence="3 4">DSM 104006</strain>
    </source>
</reference>
<evidence type="ECO:0000256" key="2">
    <source>
        <dbReference type="SAM" id="Phobius"/>
    </source>
</evidence>
<keyword evidence="4" id="KW-1185">Reference proteome</keyword>
<keyword evidence="2" id="KW-0472">Membrane</keyword>